<dbReference type="EMBL" id="JAGHKT020000028">
    <property type="protein sequence ID" value="MCM5673328.1"/>
    <property type="molecule type" value="Genomic_DNA"/>
</dbReference>
<evidence type="ECO:0000259" key="1">
    <source>
        <dbReference type="Pfam" id="PF05709"/>
    </source>
</evidence>
<comment type="caution">
    <text evidence="2">The sequence shown here is derived from an EMBL/GenBank/DDBJ whole genome shotgun (WGS) entry which is preliminary data.</text>
</comment>
<name>A0A8X8GQB2_STAHO</name>
<evidence type="ECO:0000313" key="2">
    <source>
        <dbReference type="EMBL" id="MCM5673328.1"/>
    </source>
</evidence>
<organism evidence="2 3">
    <name type="scientific">Staphylococcus hominis</name>
    <dbReference type="NCBI Taxonomy" id="1290"/>
    <lineage>
        <taxon>Bacteria</taxon>
        <taxon>Bacillati</taxon>
        <taxon>Bacillota</taxon>
        <taxon>Bacilli</taxon>
        <taxon>Bacillales</taxon>
        <taxon>Staphylococcaceae</taxon>
        <taxon>Staphylococcus</taxon>
    </lineage>
</organism>
<protein>
    <submittedName>
        <fullName evidence="2">Phage tail family protein</fullName>
    </submittedName>
</protein>
<dbReference type="InterPro" id="IPR008841">
    <property type="entry name" value="Siphovirus-type_tail_N"/>
</dbReference>
<accession>A0A8X8GQB2</accession>
<dbReference type="AlphaFoldDB" id="A0A8X8GQB2"/>
<reference evidence="2 3" key="1">
    <citation type="submission" date="2022-06" db="EMBL/GenBank/DDBJ databases">
        <title>Staphylococcus hominis ShoR14 genome sequence.</title>
        <authorList>
            <person name="Yeo C.C."/>
            <person name="Chew C.H."/>
            <person name="Che Hamzah A.M."/>
            <person name="Al-Trad E.I."/>
        </authorList>
    </citation>
    <scope>NUCLEOTIDE SEQUENCE [LARGE SCALE GENOMIC DNA]</scope>
    <source>
        <strain evidence="2 3">ShoR14</strain>
    </source>
</reference>
<evidence type="ECO:0000313" key="3">
    <source>
        <dbReference type="Proteomes" id="UP000665944"/>
    </source>
</evidence>
<feature type="domain" description="Siphovirus-type tail component RIFT-related" evidence="1">
    <location>
        <begin position="8"/>
        <end position="162"/>
    </location>
</feature>
<gene>
    <name evidence="2" type="ORF">J7T32_011390</name>
</gene>
<keyword evidence="3" id="KW-1185">Reference proteome</keyword>
<sequence>MDIEIKKKDGQRYTLNDFGFKVTNVTVESIEKDTNYEKKENTSGRILLSSQYRKRIITVDCYVVSTKLNDNSRLRDEFYSLTNSNEPIYIRELRRTVPLNYRFVQPTEDDYQEIDEYNVLVFNHEPFNDNHYVNGRQYQVMCSDVVVPEENGRKINFSIKFETVELPFAESIGTSLELEKRPDRELWSNDMLIPFDEEDTRRKYSFTNVYNNSVYYHGNVPNDQFNLFKKVTVVLGKNVKATEIFKFTLGNSDVMTIEGANLKKGDKIVYDGVQTFRNGIPINDLASNAQPKFYPGWNNFEFNQQVKSVTFDLKFYYL</sequence>
<dbReference type="Pfam" id="PF05709">
    <property type="entry name" value="Sipho_tail"/>
    <property type="match status" value="1"/>
</dbReference>
<proteinExistence type="predicted"/>
<dbReference type="RefSeq" id="WP_209244517.1">
    <property type="nucleotide sequence ID" value="NZ_JAGHKT020000028.1"/>
</dbReference>
<dbReference type="Proteomes" id="UP000665944">
    <property type="component" value="Unassembled WGS sequence"/>
</dbReference>